<proteinExistence type="predicted"/>
<dbReference type="RefSeq" id="XP_033378681.1">
    <property type="nucleotide sequence ID" value="XM_033529239.1"/>
</dbReference>
<gene>
    <name evidence="2" type="ORF">BU24DRAFT_427470</name>
</gene>
<evidence type="ECO:0008006" key="4">
    <source>
        <dbReference type="Google" id="ProtNLM"/>
    </source>
</evidence>
<dbReference type="Proteomes" id="UP000799778">
    <property type="component" value="Unassembled WGS sequence"/>
</dbReference>
<evidence type="ECO:0000313" key="3">
    <source>
        <dbReference type="Proteomes" id="UP000799778"/>
    </source>
</evidence>
<evidence type="ECO:0000256" key="1">
    <source>
        <dbReference type="SAM" id="MobiDB-lite"/>
    </source>
</evidence>
<dbReference type="GeneID" id="54286636"/>
<accession>A0A6A5XBJ8</accession>
<dbReference type="EMBL" id="ML978076">
    <property type="protein sequence ID" value="KAF2010342.1"/>
    <property type="molecule type" value="Genomic_DNA"/>
</dbReference>
<reference evidence="2" key="1">
    <citation type="journal article" date="2020" name="Stud. Mycol.">
        <title>101 Dothideomycetes genomes: a test case for predicting lifestyles and emergence of pathogens.</title>
        <authorList>
            <person name="Haridas S."/>
            <person name="Albert R."/>
            <person name="Binder M."/>
            <person name="Bloem J."/>
            <person name="Labutti K."/>
            <person name="Salamov A."/>
            <person name="Andreopoulos B."/>
            <person name="Baker S."/>
            <person name="Barry K."/>
            <person name="Bills G."/>
            <person name="Bluhm B."/>
            <person name="Cannon C."/>
            <person name="Castanera R."/>
            <person name="Culley D."/>
            <person name="Daum C."/>
            <person name="Ezra D."/>
            <person name="Gonzalez J."/>
            <person name="Henrissat B."/>
            <person name="Kuo A."/>
            <person name="Liang C."/>
            <person name="Lipzen A."/>
            <person name="Lutzoni F."/>
            <person name="Magnuson J."/>
            <person name="Mondo S."/>
            <person name="Nolan M."/>
            <person name="Ohm R."/>
            <person name="Pangilinan J."/>
            <person name="Park H.-J."/>
            <person name="Ramirez L."/>
            <person name="Alfaro M."/>
            <person name="Sun H."/>
            <person name="Tritt A."/>
            <person name="Yoshinaga Y."/>
            <person name="Zwiers L.-H."/>
            <person name="Turgeon B."/>
            <person name="Goodwin S."/>
            <person name="Spatafora J."/>
            <person name="Crous P."/>
            <person name="Grigoriev I."/>
        </authorList>
    </citation>
    <scope>NUCLEOTIDE SEQUENCE</scope>
    <source>
        <strain evidence="2">CBS 175.79</strain>
    </source>
</reference>
<feature type="region of interest" description="Disordered" evidence="1">
    <location>
        <begin position="1"/>
        <end position="41"/>
    </location>
</feature>
<organism evidence="2 3">
    <name type="scientific">Aaosphaeria arxii CBS 175.79</name>
    <dbReference type="NCBI Taxonomy" id="1450172"/>
    <lineage>
        <taxon>Eukaryota</taxon>
        <taxon>Fungi</taxon>
        <taxon>Dikarya</taxon>
        <taxon>Ascomycota</taxon>
        <taxon>Pezizomycotina</taxon>
        <taxon>Dothideomycetes</taxon>
        <taxon>Pleosporomycetidae</taxon>
        <taxon>Pleosporales</taxon>
        <taxon>Pleosporales incertae sedis</taxon>
        <taxon>Aaosphaeria</taxon>
    </lineage>
</organism>
<dbReference type="AlphaFoldDB" id="A0A6A5XBJ8"/>
<name>A0A6A5XBJ8_9PLEO</name>
<feature type="region of interest" description="Disordered" evidence="1">
    <location>
        <begin position="227"/>
        <end position="258"/>
    </location>
</feature>
<keyword evidence="3" id="KW-1185">Reference proteome</keyword>
<sequence length="454" mass="49151">MTAITQPDISEDDRRETMSNHDLYSMTPPAYAQSAADNETTVDAEAMQDEKLGMPGQRYAPSHSSADDTVHDGHMALATLTAGPPSMPAVLPNELPPVYFEELTREAAIASIKRCAILPNRPAVWLMKKKDFALSPLAATVLLKEGIIKSKDLELISTSAGVKRDPNDPLSGIAFATFDTVGDILLGLIEGPVQAAKQVSPMLAKAEQRRKGEPPTIRYSVRQESSPLMHQNDHDGRPASGHQQTWTPPQADETESWQPRVWSDAEQKPGNPVLEAAPNAAKEVAISTGKGFGRIVGAGLKAPMTFTHGITRGFHNLPKLYGDEVRETENITDLRSGIEVSAKNFGHGIGDGLRDFFVQPIIGAQKEGGKGFVKGFGKGVGNLVCKPSAGIVGLVGYSSVGVYKSLQNLRPASKDDTSTIFKDHGEMEYQQAPEQTRGEVVRRWCQMNMTQSIL</sequence>
<protein>
    <recommendedName>
        <fullName evidence="4">Glycosyltransferase family 1 protein</fullName>
    </recommendedName>
</protein>
<dbReference type="OrthoDB" id="428159at2759"/>
<evidence type="ECO:0000313" key="2">
    <source>
        <dbReference type="EMBL" id="KAF2010342.1"/>
    </source>
</evidence>